<feature type="domain" description="DUF5641" evidence="1">
    <location>
        <begin position="105"/>
        <end position="188"/>
    </location>
</feature>
<dbReference type="PANTHER" id="PTHR47331">
    <property type="entry name" value="PHD-TYPE DOMAIN-CONTAINING PROTEIN"/>
    <property type="match status" value="1"/>
</dbReference>
<evidence type="ECO:0000313" key="3">
    <source>
        <dbReference type="Proteomes" id="UP001162164"/>
    </source>
</evidence>
<accession>A0ABQ9J4V2</accession>
<gene>
    <name evidence="2" type="ORF">NQ317_001880</name>
</gene>
<sequence>QGHIVLKPKCDPSSEGYYIPHHGVSKVSSSTPLRIVFDAGMKTDRNVSLNDVLFTGEKLQGDLFIMLINFRLFRYAFTTVVQPVENPLFLLIQRCSTWIRLLNSTSYWKRWHLEYLSGLQSRQKWNTPSFPVKVGLLVIICRDNVPPLQWPVGIIEEVFPGKDGTVRVVRVRTRDGVYNRPATKVCPLPSQ</sequence>
<feature type="non-terminal residue" evidence="2">
    <location>
        <position position="1"/>
    </location>
</feature>
<evidence type="ECO:0000259" key="1">
    <source>
        <dbReference type="Pfam" id="PF18701"/>
    </source>
</evidence>
<dbReference type="EMBL" id="JAPWTJ010001230">
    <property type="protein sequence ID" value="KAJ8973144.1"/>
    <property type="molecule type" value="Genomic_DNA"/>
</dbReference>
<name>A0ABQ9J4V2_9CUCU</name>
<comment type="caution">
    <text evidence="2">The sequence shown here is derived from an EMBL/GenBank/DDBJ whole genome shotgun (WGS) entry which is preliminary data.</text>
</comment>
<organism evidence="2 3">
    <name type="scientific">Molorchus minor</name>
    <dbReference type="NCBI Taxonomy" id="1323400"/>
    <lineage>
        <taxon>Eukaryota</taxon>
        <taxon>Metazoa</taxon>
        <taxon>Ecdysozoa</taxon>
        <taxon>Arthropoda</taxon>
        <taxon>Hexapoda</taxon>
        <taxon>Insecta</taxon>
        <taxon>Pterygota</taxon>
        <taxon>Neoptera</taxon>
        <taxon>Endopterygota</taxon>
        <taxon>Coleoptera</taxon>
        <taxon>Polyphaga</taxon>
        <taxon>Cucujiformia</taxon>
        <taxon>Chrysomeloidea</taxon>
        <taxon>Cerambycidae</taxon>
        <taxon>Lamiinae</taxon>
        <taxon>Monochamini</taxon>
        <taxon>Molorchus</taxon>
    </lineage>
</organism>
<dbReference type="Pfam" id="PF18701">
    <property type="entry name" value="DUF5641"/>
    <property type="match status" value="1"/>
</dbReference>
<protein>
    <recommendedName>
        <fullName evidence="1">DUF5641 domain-containing protein</fullName>
    </recommendedName>
</protein>
<dbReference type="PANTHER" id="PTHR47331:SF6">
    <property type="entry name" value="DOUBLECORTIN DOMAIN-CONTAINING PROTEIN"/>
    <property type="match status" value="1"/>
</dbReference>
<proteinExistence type="predicted"/>
<keyword evidence="3" id="KW-1185">Reference proteome</keyword>
<evidence type="ECO:0000313" key="2">
    <source>
        <dbReference type="EMBL" id="KAJ8973144.1"/>
    </source>
</evidence>
<reference evidence="2" key="1">
    <citation type="journal article" date="2023" name="Insect Mol. Biol.">
        <title>Genome sequencing provides insights into the evolution of gene families encoding plant cell wall-degrading enzymes in longhorned beetles.</title>
        <authorList>
            <person name="Shin N.R."/>
            <person name="Okamura Y."/>
            <person name="Kirsch R."/>
            <person name="Pauchet Y."/>
        </authorList>
    </citation>
    <scope>NUCLEOTIDE SEQUENCE</scope>
    <source>
        <strain evidence="2">MMC_N1</strain>
    </source>
</reference>
<dbReference type="InterPro" id="IPR040676">
    <property type="entry name" value="DUF5641"/>
</dbReference>
<dbReference type="Proteomes" id="UP001162164">
    <property type="component" value="Unassembled WGS sequence"/>
</dbReference>